<keyword evidence="8" id="KW-1185">Reference proteome</keyword>
<comment type="subcellular location">
    <subcellularLocation>
        <location evidence="1">Membrane</location>
        <topology evidence="1">Multi-pass membrane protein</topology>
    </subcellularLocation>
</comment>
<dbReference type="Pfam" id="PF02133">
    <property type="entry name" value="Transp_cyt_pur"/>
    <property type="match status" value="1"/>
</dbReference>
<feature type="transmembrane region" description="Helical" evidence="6">
    <location>
        <begin position="55"/>
        <end position="74"/>
    </location>
</feature>
<keyword evidence="5 6" id="KW-0472">Membrane</keyword>
<accession>A0A086MXA8</accession>
<reference evidence="7 8" key="1">
    <citation type="submission" date="2014-05" db="EMBL/GenBank/DDBJ databases">
        <title>Complete genome sequence of the Streptomyces mutabilis TRM45540.</title>
        <authorList>
            <person name="Luo X."/>
            <person name="Zhang L."/>
        </authorList>
    </citation>
    <scope>NUCLEOTIDE SEQUENCE [LARGE SCALE GENOMIC DNA]</scope>
    <source>
        <strain evidence="7 8">TRM45540</strain>
    </source>
</reference>
<evidence type="ECO:0000256" key="5">
    <source>
        <dbReference type="ARBA" id="ARBA00023136"/>
    </source>
</evidence>
<evidence type="ECO:0000256" key="2">
    <source>
        <dbReference type="ARBA" id="ARBA00008974"/>
    </source>
</evidence>
<dbReference type="GO" id="GO:0016020">
    <property type="term" value="C:membrane"/>
    <property type="evidence" value="ECO:0007669"/>
    <property type="project" value="UniProtKB-SubCell"/>
</dbReference>
<proteinExistence type="inferred from homology"/>
<gene>
    <name evidence="7" type="ORF">FM21_22255</name>
</gene>
<evidence type="ECO:0000256" key="6">
    <source>
        <dbReference type="SAM" id="Phobius"/>
    </source>
</evidence>
<name>A0A086MXA8_9ACTN</name>
<evidence type="ECO:0000313" key="7">
    <source>
        <dbReference type="EMBL" id="KFG73526.1"/>
    </source>
</evidence>
<sequence>MPIEQRGVEFGVRGRLVGSVVGLLLALGYTAPVWIGGDVMTGVLGRLFGLPQGGAAHAVVYGLLAAATVAGAVYGHRVLLAMSRVLAFGMTA</sequence>
<organism evidence="7 8">
    <name type="scientific">Streptomyces mutabilis</name>
    <dbReference type="NCBI Taxonomy" id="67332"/>
    <lineage>
        <taxon>Bacteria</taxon>
        <taxon>Bacillati</taxon>
        <taxon>Actinomycetota</taxon>
        <taxon>Actinomycetes</taxon>
        <taxon>Kitasatosporales</taxon>
        <taxon>Streptomycetaceae</taxon>
        <taxon>Streptomyces</taxon>
    </lineage>
</organism>
<dbReference type="GO" id="GO:0022857">
    <property type="term" value="F:transmembrane transporter activity"/>
    <property type="evidence" value="ECO:0007669"/>
    <property type="project" value="InterPro"/>
</dbReference>
<dbReference type="Proteomes" id="UP000029095">
    <property type="component" value="Unassembled WGS sequence"/>
</dbReference>
<evidence type="ECO:0000256" key="1">
    <source>
        <dbReference type="ARBA" id="ARBA00004141"/>
    </source>
</evidence>
<dbReference type="EMBL" id="JNFQ01000002">
    <property type="protein sequence ID" value="KFG73526.1"/>
    <property type="molecule type" value="Genomic_DNA"/>
</dbReference>
<keyword evidence="4 6" id="KW-1133">Transmembrane helix</keyword>
<dbReference type="InterPro" id="IPR001248">
    <property type="entry name" value="Pur-cyt_permease"/>
</dbReference>
<evidence type="ECO:0000256" key="3">
    <source>
        <dbReference type="ARBA" id="ARBA00022692"/>
    </source>
</evidence>
<dbReference type="HOGENOM" id="CLU_2411958_0_0_11"/>
<evidence type="ECO:0000256" key="4">
    <source>
        <dbReference type="ARBA" id="ARBA00022989"/>
    </source>
</evidence>
<dbReference type="STRING" id="1915400.FM21_22255"/>
<protein>
    <submittedName>
        <fullName evidence="7">Uncharacterized protein</fullName>
    </submittedName>
</protein>
<evidence type="ECO:0000313" key="8">
    <source>
        <dbReference type="Proteomes" id="UP000029095"/>
    </source>
</evidence>
<dbReference type="AlphaFoldDB" id="A0A086MXA8"/>
<keyword evidence="3 6" id="KW-0812">Transmembrane</keyword>
<comment type="similarity">
    <text evidence="2">Belongs to the purine-cytosine permease (2.A.39) family.</text>
</comment>
<feature type="transmembrane region" description="Helical" evidence="6">
    <location>
        <begin position="12"/>
        <end position="35"/>
    </location>
</feature>
<comment type="caution">
    <text evidence="7">The sequence shown here is derived from an EMBL/GenBank/DDBJ whole genome shotgun (WGS) entry which is preliminary data.</text>
</comment>